<sequence>MAELSGEARDRVRALGLWLVGGILLAGVLVGLYATLVGFDRVSPAAVDAVARTAEGRDLLVRYIGGSPGCGDPHRIDVTEDDETVVISAYTVAPHGTRAGFGCDDRGVVMLQTVRLGEPLGERQVRDGARDSAVVVHDSPAALLDGAG</sequence>
<protein>
    <submittedName>
        <fullName evidence="2">Uncharacterized protein</fullName>
    </submittedName>
</protein>
<keyword evidence="3" id="KW-1185">Reference proteome</keyword>
<name>A0A6N7EM67_9MICO</name>
<keyword evidence="1" id="KW-1133">Transmembrane helix</keyword>
<comment type="caution">
    <text evidence="2">The sequence shown here is derived from an EMBL/GenBank/DDBJ whole genome shotgun (WGS) entry which is preliminary data.</text>
</comment>
<gene>
    <name evidence="2" type="ORF">GB881_04640</name>
</gene>
<dbReference type="RefSeq" id="WP_152196168.1">
    <property type="nucleotide sequence ID" value="NZ_VUKD01000004.1"/>
</dbReference>
<keyword evidence="1" id="KW-0812">Transmembrane</keyword>
<dbReference type="AlphaFoldDB" id="A0A6N7EM67"/>
<feature type="transmembrane region" description="Helical" evidence="1">
    <location>
        <begin position="12"/>
        <end position="34"/>
    </location>
</feature>
<evidence type="ECO:0000313" key="2">
    <source>
        <dbReference type="EMBL" id="MPV36344.1"/>
    </source>
</evidence>
<proteinExistence type="predicted"/>
<keyword evidence="1" id="KW-0472">Membrane</keyword>
<reference evidence="2 3" key="1">
    <citation type="submission" date="2019-10" db="EMBL/GenBank/DDBJ databases">
        <title>Georgenia wutianyii sp. nov. and Georgenia yuyongxinii sp. nov. isolated from plateau pika (Ochotona curzoniae) in the Qinghai-Tibet plateau of China.</title>
        <authorList>
            <person name="Tian Z."/>
        </authorList>
    </citation>
    <scope>NUCLEOTIDE SEQUENCE [LARGE SCALE GENOMIC DNA]</scope>
    <source>
        <strain evidence="2 3">JCM 19765</strain>
    </source>
</reference>
<dbReference type="OrthoDB" id="5147232at2"/>
<dbReference type="EMBL" id="WHPC01000010">
    <property type="protein sequence ID" value="MPV36344.1"/>
    <property type="molecule type" value="Genomic_DNA"/>
</dbReference>
<dbReference type="Proteomes" id="UP000437709">
    <property type="component" value="Unassembled WGS sequence"/>
</dbReference>
<organism evidence="2 3">
    <name type="scientific">Georgenia subflava</name>
    <dbReference type="NCBI Taxonomy" id="1622177"/>
    <lineage>
        <taxon>Bacteria</taxon>
        <taxon>Bacillati</taxon>
        <taxon>Actinomycetota</taxon>
        <taxon>Actinomycetes</taxon>
        <taxon>Micrococcales</taxon>
        <taxon>Bogoriellaceae</taxon>
        <taxon>Georgenia</taxon>
    </lineage>
</organism>
<accession>A0A6N7EM67</accession>
<evidence type="ECO:0000256" key="1">
    <source>
        <dbReference type="SAM" id="Phobius"/>
    </source>
</evidence>
<evidence type="ECO:0000313" key="3">
    <source>
        <dbReference type="Proteomes" id="UP000437709"/>
    </source>
</evidence>